<dbReference type="InterPro" id="IPR012677">
    <property type="entry name" value="Nucleotide-bd_a/b_plait_sf"/>
</dbReference>
<name>A0A087U0K2_STEMI</name>
<keyword evidence="7" id="KW-1185">Reference proteome</keyword>
<dbReference type="CDD" id="cd12578">
    <property type="entry name" value="RRM1_hnRNPA_like"/>
    <property type="match status" value="1"/>
</dbReference>
<evidence type="ECO:0000256" key="1">
    <source>
        <dbReference type="ARBA" id="ARBA00022737"/>
    </source>
</evidence>
<feature type="region of interest" description="Disordered" evidence="4">
    <location>
        <begin position="72"/>
        <end position="96"/>
    </location>
</feature>
<keyword evidence="1" id="KW-0677">Repeat</keyword>
<dbReference type="GO" id="GO:0098687">
    <property type="term" value="C:chromosomal region"/>
    <property type="evidence" value="ECO:0007669"/>
    <property type="project" value="UniProtKB-ARBA"/>
</dbReference>
<feature type="compositionally biased region" description="Gly residues" evidence="4">
    <location>
        <begin position="272"/>
        <end position="284"/>
    </location>
</feature>
<dbReference type="InterPro" id="IPR000504">
    <property type="entry name" value="RRM_dom"/>
</dbReference>
<feature type="compositionally biased region" description="Basic and acidic residues" evidence="4">
    <location>
        <begin position="74"/>
        <end position="96"/>
    </location>
</feature>
<reference evidence="6 7" key="1">
    <citation type="submission" date="2013-11" db="EMBL/GenBank/DDBJ databases">
        <title>Genome sequencing of Stegodyphus mimosarum.</title>
        <authorList>
            <person name="Bechsgaard J."/>
        </authorList>
    </citation>
    <scope>NUCLEOTIDE SEQUENCE [LARGE SCALE GENOMIC DNA]</scope>
</reference>
<dbReference type="CDD" id="cd12328">
    <property type="entry name" value="RRM2_hnRNPA_like"/>
    <property type="match status" value="1"/>
</dbReference>
<dbReference type="AlphaFoldDB" id="A0A087U0K2"/>
<dbReference type="OrthoDB" id="1875751at2759"/>
<dbReference type="OMA" id="HCEAKRA"/>
<dbReference type="FunFam" id="3.30.70.330:FF:000040">
    <property type="entry name" value="Heterogeneous nuclear ribonucleoprotein A2/B1"/>
    <property type="match status" value="1"/>
</dbReference>
<protein>
    <submittedName>
        <fullName evidence="6">Heterogeneous nuclear ribonucleoprotein A1, A2/B1-like protein</fullName>
    </submittedName>
</protein>
<keyword evidence="2 3" id="KW-0694">RNA-binding</keyword>
<evidence type="ECO:0000256" key="4">
    <source>
        <dbReference type="SAM" id="MobiDB-lite"/>
    </source>
</evidence>
<gene>
    <name evidence="6" type="ORF">X975_22456</name>
</gene>
<dbReference type="GO" id="GO:0071013">
    <property type="term" value="C:catalytic step 2 spliceosome"/>
    <property type="evidence" value="ECO:0007669"/>
    <property type="project" value="TreeGrafter"/>
</dbReference>
<dbReference type="PANTHER" id="PTHR48026:SF14">
    <property type="entry name" value="HETEROGENEOUS NUCLEAR RIBONUCLEOPROTEIN A1"/>
    <property type="match status" value="1"/>
</dbReference>
<dbReference type="PROSITE" id="PS50102">
    <property type="entry name" value="RRM"/>
    <property type="match status" value="2"/>
</dbReference>
<evidence type="ECO:0000313" key="7">
    <source>
        <dbReference type="Proteomes" id="UP000054359"/>
    </source>
</evidence>
<dbReference type="STRING" id="407821.A0A087U0K2"/>
<dbReference type="SMART" id="SM00360">
    <property type="entry name" value="RRM"/>
    <property type="match status" value="2"/>
</dbReference>
<feature type="compositionally biased region" description="Gly residues" evidence="4">
    <location>
        <begin position="251"/>
        <end position="264"/>
    </location>
</feature>
<dbReference type="PANTHER" id="PTHR48026">
    <property type="entry name" value="HOMOLOGOUS TO DROSOPHILA SQD (SQUID) PROTEIN"/>
    <property type="match status" value="1"/>
</dbReference>
<proteinExistence type="predicted"/>
<dbReference type="InterPro" id="IPR035979">
    <property type="entry name" value="RBD_domain_sf"/>
</dbReference>
<dbReference type="Proteomes" id="UP000054359">
    <property type="component" value="Unassembled WGS sequence"/>
</dbReference>
<dbReference type="Pfam" id="PF00076">
    <property type="entry name" value="RRM_1"/>
    <property type="match status" value="2"/>
</dbReference>
<dbReference type="SUPFAM" id="SSF54928">
    <property type="entry name" value="RNA-binding domain, RBD"/>
    <property type="match status" value="1"/>
</dbReference>
<dbReference type="GO" id="GO:0000398">
    <property type="term" value="P:mRNA splicing, via spliceosome"/>
    <property type="evidence" value="ECO:0007669"/>
    <property type="project" value="TreeGrafter"/>
</dbReference>
<feature type="domain" description="RRM" evidence="5">
    <location>
        <begin position="13"/>
        <end position="96"/>
    </location>
</feature>
<feature type="region of interest" description="Disordered" evidence="4">
    <location>
        <begin position="251"/>
        <end position="291"/>
    </location>
</feature>
<feature type="domain" description="RRM" evidence="5">
    <location>
        <begin position="104"/>
        <end position="180"/>
    </location>
</feature>
<dbReference type="GO" id="GO:0003730">
    <property type="term" value="F:mRNA 3'-UTR binding"/>
    <property type="evidence" value="ECO:0007669"/>
    <property type="project" value="TreeGrafter"/>
</dbReference>
<evidence type="ECO:0000259" key="5">
    <source>
        <dbReference type="PROSITE" id="PS50102"/>
    </source>
</evidence>
<evidence type="ECO:0000313" key="6">
    <source>
        <dbReference type="EMBL" id="KFM70891.1"/>
    </source>
</evidence>
<organism evidence="6 7">
    <name type="scientific">Stegodyphus mimosarum</name>
    <name type="common">African social velvet spider</name>
    <dbReference type="NCBI Taxonomy" id="407821"/>
    <lineage>
        <taxon>Eukaryota</taxon>
        <taxon>Metazoa</taxon>
        <taxon>Ecdysozoa</taxon>
        <taxon>Arthropoda</taxon>
        <taxon>Chelicerata</taxon>
        <taxon>Arachnida</taxon>
        <taxon>Araneae</taxon>
        <taxon>Araneomorphae</taxon>
        <taxon>Entelegynae</taxon>
        <taxon>Eresoidea</taxon>
        <taxon>Eresidae</taxon>
        <taxon>Stegodyphus</taxon>
    </lineage>
</organism>
<feature type="non-terminal residue" evidence="6">
    <location>
        <position position="291"/>
    </location>
</feature>
<keyword evidence="6" id="KW-0687">Ribonucleoprotein</keyword>
<evidence type="ECO:0000256" key="3">
    <source>
        <dbReference type="PROSITE-ProRule" id="PRU00176"/>
    </source>
</evidence>
<evidence type="ECO:0000256" key="2">
    <source>
        <dbReference type="ARBA" id="ARBA00022884"/>
    </source>
</evidence>
<accession>A0A087U0K2</accession>
<dbReference type="EMBL" id="KK117593">
    <property type="protein sequence ID" value="KFM70891.1"/>
    <property type="molecule type" value="Genomic_DNA"/>
</dbReference>
<dbReference type="Gene3D" id="3.30.70.330">
    <property type="match status" value="2"/>
</dbReference>
<sequence length="291" mass="31531">MSSDRESEPEQFRKLFIGGLNYKTGEESLKAHFEQWGEIVDCVVMRDPHTRRSRGFGFVTYKRAHMVDDAQAARPHEVDGREVEPKRAVPREDSGKPEAQMTVKKLFVGALKDDVEEEDLRDYFSSYGNIVSVSIVTDKNTGKKRGFAFVEFDDYDPVDKVVLRKHMIKGKKAEVKKALSRQEMDNIKRSKEMKSYGGRSGGGGGGSYGGYGGGSNYGYSGPSTWDNGGYGNGYGGGSDYGSGGGWGGDYGSSYGGGPVRGSGGYSQRSQGPYGGGGYSGGRSGGYSSYRR</sequence>